<organism evidence="4 5">
    <name type="scientific">Actinidia rufa</name>
    <dbReference type="NCBI Taxonomy" id="165716"/>
    <lineage>
        <taxon>Eukaryota</taxon>
        <taxon>Viridiplantae</taxon>
        <taxon>Streptophyta</taxon>
        <taxon>Embryophyta</taxon>
        <taxon>Tracheophyta</taxon>
        <taxon>Spermatophyta</taxon>
        <taxon>Magnoliopsida</taxon>
        <taxon>eudicotyledons</taxon>
        <taxon>Gunneridae</taxon>
        <taxon>Pentapetalae</taxon>
        <taxon>asterids</taxon>
        <taxon>Ericales</taxon>
        <taxon>Actinidiaceae</taxon>
        <taxon>Actinidia</taxon>
    </lineage>
</organism>
<dbReference type="InterPro" id="IPR008930">
    <property type="entry name" value="Terpenoid_cyclase/PrenylTrfase"/>
</dbReference>
<dbReference type="GO" id="GO:0010333">
    <property type="term" value="F:terpene synthase activity"/>
    <property type="evidence" value="ECO:0007669"/>
    <property type="project" value="InterPro"/>
</dbReference>
<dbReference type="Proteomes" id="UP000585474">
    <property type="component" value="Unassembled WGS sequence"/>
</dbReference>
<dbReference type="PANTHER" id="PTHR31739">
    <property type="entry name" value="ENT-COPALYL DIPHOSPHATE SYNTHASE, CHLOROPLASTIC"/>
    <property type="match status" value="1"/>
</dbReference>
<evidence type="ECO:0000313" key="4">
    <source>
        <dbReference type="EMBL" id="GFZ19694.1"/>
    </source>
</evidence>
<dbReference type="AlphaFoldDB" id="A0A7J0HAC9"/>
<dbReference type="GO" id="GO:0009507">
    <property type="term" value="C:chloroplast"/>
    <property type="evidence" value="ECO:0007669"/>
    <property type="project" value="TreeGrafter"/>
</dbReference>
<dbReference type="Gene3D" id="1.50.10.160">
    <property type="match status" value="1"/>
</dbReference>
<dbReference type="PANTHER" id="PTHR31739:SF4">
    <property type="entry name" value="ENT-COPALYL DIPHOSPHATE SYNTHASE, CHLOROPLASTIC"/>
    <property type="match status" value="1"/>
</dbReference>
<proteinExistence type="predicted"/>
<gene>
    <name evidence="4" type="ORF">Acr_28g0003990</name>
</gene>
<evidence type="ECO:0000256" key="2">
    <source>
        <dbReference type="ARBA" id="ARBA00022723"/>
    </source>
</evidence>
<evidence type="ECO:0000256" key="3">
    <source>
        <dbReference type="ARBA" id="ARBA00022842"/>
    </source>
</evidence>
<sequence length="140" mass="15604">MVCGCGGGGGGTDDDGCVCVKAFDGSGVRSSDGSFLFSPSSTAFALMHTKNDNCLRYLSRAVEKVNGGGLLKFYLQEKRFLTLEYAKKFSSKFLRKKQVRNELLDKWLITMDLPGEVGYALDMPWYASLPRVETRFYLEQ</sequence>
<protein>
    <submittedName>
        <fullName evidence="4">Terpenoid cyclases/Protein prenyltransferases superfamily protein</fullName>
    </submittedName>
</protein>
<keyword evidence="4" id="KW-0808">Transferase</keyword>
<dbReference type="OrthoDB" id="2343925at2759"/>
<name>A0A7J0HAC9_9ERIC</name>
<keyword evidence="3" id="KW-0460">Magnesium</keyword>
<dbReference type="InterPro" id="IPR036965">
    <property type="entry name" value="Terpene_synth_N_sf"/>
</dbReference>
<comment type="caution">
    <text evidence="4">The sequence shown here is derived from an EMBL/GenBank/DDBJ whole genome shotgun (WGS) entry which is preliminary data.</text>
</comment>
<reference evidence="4 5" key="1">
    <citation type="submission" date="2019-07" db="EMBL/GenBank/DDBJ databases">
        <title>De Novo Assembly of kiwifruit Actinidia rufa.</title>
        <authorList>
            <person name="Sugita-Konishi S."/>
            <person name="Sato K."/>
            <person name="Mori E."/>
            <person name="Abe Y."/>
            <person name="Kisaki G."/>
            <person name="Hamano K."/>
            <person name="Suezawa K."/>
            <person name="Otani M."/>
            <person name="Fukuda T."/>
            <person name="Manabe T."/>
            <person name="Gomi K."/>
            <person name="Tabuchi M."/>
            <person name="Akimitsu K."/>
            <person name="Kataoka I."/>
        </authorList>
    </citation>
    <scope>NUCLEOTIDE SEQUENCE [LARGE SCALE GENOMIC DNA]</scope>
    <source>
        <strain evidence="5">cv. Fuchu</strain>
    </source>
</reference>
<evidence type="ECO:0000313" key="5">
    <source>
        <dbReference type="Proteomes" id="UP000585474"/>
    </source>
</evidence>
<dbReference type="InterPro" id="IPR050148">
    <property type="entry name" value="Terpene_synthase-like"/>
</dbReference>
<dbReference type="GO" id="GO:0000287">
    <property type="term" value="F:magnesium ion binding"/>
    <property type="evidence" value="ECO:0007669"/>
    <property type="project" value="TreeGrafter"/>
</dbReference>
<comment type="cofactor">
    <cofactor evidence="1">
        <name>Mg(2+)</name>
        <dbReference type="ChEBI" id="CHEBI:18420"/>
    </cofactor>
</comment>
<dbReference type="SUPFAM" id="SSF48239">
    <property type="entry name" value="Terpenoid cyclases/Protein prenyltransferases"/>
    <property type="match status" value="1"/>
</dbReference>
<accession>A0A7J0HAC9</accession>
<dbReference type="EMBL" id="BJWL01000028">
    <property type="protein sequence ID" value="GFZ19694.1"/>
    <property type="molecule type" value="Genomic_DNA"/>
</dbReference>
<dbReference type="GO" id="GO:0009686">
    <property type="term" value="P:gibberellin biosynthetic process"/>
    <property type="evidence" value="ECO:0007669"/>
    <property type="project" value="TreeGrafter"/>
</dbReference>
<dbReference type="Gene3D" id="1.50.10.130">
    <property type="entry name" value="Terpene synthase, N-terminal domain"/>
    <property type="match status" value="1"/>
</dbReference>
<keyword evidence="5" id="KW-1185">Reference proteome</keyword>
<dbReference type="GO" id="GO:0016740">
    <property type="term" value="F:transferase activity"/>
    <property type="evidence" value="ECO:0007669"/>
    <property type="project" value="UniProtKB-KW"/>
</dbReference>
<evidence type="ECO:0000256" key="1">
    <source>
        <dbReference type="ARBA" id="ARBA00001946"/>
    </source>
</evidence>
<keyword evidence="2" id="KW-0479">Metal-binding</keyword>